<keyword evidence="2" id="KW-1133">Transmembrane helix</keyword>
<dbReference type="RefSeq" id="XP_011683060.1">
    <property type="nucleotide sequence ID" value="XM_011684758.2"/>
</dbReference>
<keyword evidence="2" id="KW-0472">Membrane</keyword>
<dbReference type="GeneID" id="105447101"/>
<evidence type="ECO:0000256" key="2">
    <source>
        <dbReference type="SAM" id="Phobius"/>
    </source>
</evidence>
<reference evidence="4" key="1">
    <citation type="submission" date="2015-02" db="EMBL/GenBank/DDBJ databases">
        <title>Genome sequencing for Strongylocentrotus purpuratus.</title>
        <authorList>
            <person name="Murali S."/>
            <person name="Liu Y."/>
            <person name="Vee V."/>
            <person name="English A."/>
            <person name="Wang M."/>
            <person name="Skinner E."/>
            <person name="Han Y."/>
            <person name="Muzny D.M."/>
            <person name="Worley K.C."/>
            <person name="Gibbs R.A."/>
        </authorList>
    </citation>
    <scope>NUCLEOTIDE SEQUENCE</scope>
</reference>
<feature type="compositionally biased region" description="Low complexity" evidence="1">
    <location>
        <begin position="31"/>
        <end position="43"/>
    </location>
</feature>
<sequence>MFRWMHQMPPFFLWDLPQPPLPLPLPPPTTTPSQPSAPATPLLQPQPPPPPPLPPLSFKIAPVPGSNENGGLGFIATEQEPASVFHRIEFIISVSVISAVLIILIVVAVILAIVARRRKYEAERRAKRLQMKRASSVHRSFHMTCLHNDMYRFRPDSHDEIKSNAI</sequence>
<reference evidence="3" key="2">
    <citation type="submission" date="2021-01" db="UniProtKB">
        <authorList>
            <consortium name="EnsemblMetazoa"/>
        </authorList>
    </citation>
    <scope>IDENTIFICATION</scope>
</reference>
<dbReference type="OrthoDB" id="10605362at2759"/>
<dbReference type="AlphaFoldDB" id="A0A7M7HJZ9"/>
<evidence type="ECO:0000256" key="1">
    <source>
        <dbReference type="SAM" id="MobiDB-lite"/>
    </source>
</evidence>
<keyword evidence="2" id="KW-0812">Transmembrane</keyword>
<feature type="transmembrane region" description="Helical" evidence="2">
    <location>
        <begin position="90"/>
        <end position="115"/>
    </location>
</feature>
<dbReference type="EnsemblMetazoa" id="XM_011684758">
    <property type="protein sequence ID" value="XP_011683060"/>
    <property type="gene ID" value="LOC105447101"/>
</dbReference>
<accession>A0A7M7HJZ9</accession>
<dbReference type="InParanoid" id="A0A7M7HJZ9"/>
<evidence type="ECO:0000313" key="4">
    <source>
        <dbReference type="Proteomes" id="UP000007110"/>
    </source>
</evidence>
<evidence type="ECO:0000313" key="3">
    <source>
        <dbReference type="EnsemblMetazoa" id="XP_011683060"/>
    </source>
</evidence>
<dbReference type="OMA" id="CLHNDMY"/>
<dbReference type="Proteomes" id="UP000007110">
    <property type="component" value="Unassembled WGS sequence"/>
</dbReference>
<organism evidence="3 4">
    <name type="scientific">Strongylocentrotus purpuratus</name>
    <name type="common">Purple sea urchin</name>
    <dbReference type="NCBI Taxonomy" id="7668"/>
    <lineage>
        <taxon>Eukaryota</taxon>
        <taxon>Metazoa</taxon>
        <taxon>Echinodermata</taxon>
        <taxon>Eleutherozoa</taxon>
        <taxon>Echinozoa</taxon>
        <taxon>Echinoidea</taxon>
        <taxon>Euechinoidea</taxon>
        <taxon>Echinacea</taxon>
        <taxon>Camarodonta</taxon>
        <taxon>Echinidea</taxon>
        <taxon>Strongylocentrotidae</taxon>
        <taxon>Strongylocentrotus</taxon>
    </lineage>
</organism>
<proteinExistence type="predicted"/>
<name>A0A7M7HJZ9_STRPU</name>
<keyword evidence="4" id="KW-1185">Reference proteome</keyword>
<protein>
    <submittedName>
        <fullName evidence="3">Uncharacterized protein</fullName>
    </submittedName>
</protein>
<feature type="region of interest" description="Disordered" evidence="1">
    <location>
        <begin position="23"/>
        <end position="48"/>
    </location>
</feature>
<dbReference type="KEGG" id="spu:105447101"/>